<dbReference type="Pfam" id="PF00593">
    <property type="entry name" value="TonB_dep_Rec_b-barrel"/>
    <property type="match status" value="1"/>
</dbReference>
<evidence type="ECO:0000256" key="4">
    <source>
        <dbReference type="ARBA" id="ARBA00022452"/>
    </source>
</evidence>
<keyword evidence="4 14" id="KW-1134">Transmembrane beta strand</keyword>
<dbReference type="FunFam" id="2.170.130.10:FF:000010">
    <property type="entry name" value="Ferripyoverdine receptor"/>
    <property type="match status" value="1"/>
</dbReference>
<feature type="domain" description="Secretin/TonB short N-terminal" evidence="18">
    <location>
        <begin position="62"/>
        <end position="112"/>
    </location>
</feature>
<keyword evidence="8" id="KW-0408">Iron</keyword>
<dbReference type="InterPro" id="IPR000531">
    <property type="entry name" value="Beta-barrel_TonB"/>
</dbReference>
<evidence type="ECO:0000256" key="15">
    <source>
        <dbReference type="PROSITE-ProRule" id="PRU10144"/>
    </source>
</evidence>
<evidence type="ECO:0000259" key="18">
    <source>
        <dbReference type="SMART" id="SM00965"/>
    </source>
</evidence>
<proteinExistence type="inferred from homology"/>
<dbReference type="InterPro" id="IPR037066">
    <property type="entry name" value="Plug_dom_sf"/>
</dbReference>
<reference evidence="19 20" key="1">
    <citation type="submission" date="2016-10" db="EMBL/GenBank/DDBJ databases">
        <authorList>
            <person name="de Groot N.N."/>
        </authorList>
    </citation>
    <scope>NUCLEOTIDE SEQUENCE [LARGE SCALE GENOMIC DNA]</scope>
    <source>
        <strain evidence="19 20">DSM 16619</strain>
    </source>
</reference>
<keyword evidence="13 14" id="KW-0998">Cell outer membrane</keyword>
<evidence type="ECO:0000256" key="3">
    <source>
        <dbReference type="ARBA" id="ARBA00022448"/>
    </source>
</evidence>
<dbReference type="InterPro" id="IPR011662">
    <property type="entry name" value="Secretin/TonB_short_N"/>
</dbReference>
<evidence type="ECO:0000256" key="11">
    <source>
        <dbReference type="ARBA" id="ARBA00023136"/>
    </source>
</evidence>
<dbReference type="GO" id="GO:0038023">
    <property type="term" value="F:signaling receptor activity"/>
    <property type="evidence" value="ECO:0007669"/>
    <property type="project" value="InterPro"/>
</dbReference>
<dbReference type="Pfam" id="PF07660">
    <property type="entry name" value="STN"/>
    <property type="match status" value="1"/>
</dbReference>
<keyword evidence="12 19" id="KW-0675">Receptor</keyword>
<evidence type="ECO:0000256" key="8">
    <source>
        <dbReference type="ARBA" id="ARBA00023004"/>
    </source>
</evidence>
<dbReference type="OrthoDB" id="174652at2"/>
<dbReference type="Proteomes" id="UP000198781">
    <property type="component" value="Unassembled WGS sequence"/>
</dbReference>
<comment type="similarity">
    <text evidence="2 14 16">Belongs to the TonB-dependent receptor family.</text>
</comment>
<evidence type="ECO:0000256" key="14">
    <source>
        <dbReference type="PROSITE-ProRule" id="PRU01360"/>
    </source>
</evidence>
<evidence type="ECO:0000256" key="1">
    <source>
        <dbReference type="ARBA" id="ARBA00004571"/>
    </source>
</evidence>
<evidence type="ECO:0000313" key="20">
    <source>
        <dbReference type="Proteomes" id="UP000198781"/>
    </source>
</evidence>
<evidence type="ECO:0000256" key="9">
    <source>
        <dbReference type="ARBA" id="ARBA00023065"/>
    </source>
</evidence>
<keyword evidence="7 17" id="KW-0732">Signal</keyword>
<feature type="chain" id="PRO_5011740924" evidence="17">
    <location>
        <begin position="27"/>
        <end position="814"/>
    </location>
</feature>
<dbReference type="InterPro" id="IPR010917">
    <property type="entry name" value="TonB_rcpt_CS"/>
</dbReference>
<feature type="signal peptide" evidence="17">
    <location>
        <begin position="1"/>
        <end position="26"/>
    </location>
</feature>
<dbReference type="GO" id="GO:0009279">
    <property type="term" value="C:cell outer membrane"/>
    <property type="evidence" value="ECO:0007669"/>
    <property type="project" value="UniProtKB-SubCell"/>
</dbReference>
<evidence type="ECO:0000313" key="19">
    <source>
        <dbReference type="EMBL" id="SDC01282.1"/>
    </source>
</evidence>
<evidence type="ECO:0000256" key="10">
    <source>
        <dbReference type="ARBA" id="ARBA00023077"/>
    </source>
</evidence>
<accession>A0A1G6I412</accession>
<dbReference type="InterPro" id="IPR036942">
    <property type="entry name" value="Beta-barrel_TonB_sf"/>
</dbReference>
<dbReference type="InterPro" id="IPR039426">
    <property type="entry name" value="TonB-dep_rcpt-like"/>
</dbReference>
<dbReference type="InterPro" id="IPR012910">
    <property type="entry name" value="Plug_dom"/>
</dbReference>
<sequence length="814" mass="88669">MSRFRFHPAPLAVAAAMALGALSAHAQSGTGAPAAASAPVDVRIAAQPLAQALDALARQARLELMVQPALVEGKVSPAVEGRLTAREALNRLLAGSGLFAEIEGTSVVVRRVPQGAGTLTLAPVTVSAQAERTVATEHTGSYTTRAVTVGKGAQALKDIPQSISVVTRQLMDEQNITSVYEALASTTGITLAQSPQGGKYIYSRGFDLTTVQYDGVPLNRGMYGRASNYSSGMAIIDRAEVLRGAAGLLQGEGSPGGAVNLVRKRPLNSNATTVEARAGSWDRYGAQIDASRVLNEEGTLRGRALIDYEDQHSFIDYVNRRSPTLYGTLEYDVSASTRINFGASSEENRGRPSMNGLPRYATGGDLNLPRSTYLGATWNRQESSNRGLYFDASHQFNDDWKLQFTALHLKEEHDMKYAGVNRAVNPALMQSANIVARSIADIETSGIDANLTGKFDAFGRRHELVSGVNYTYTTNDTVYGFRTNYNIFGLGSYNPDFREPTDAEIYTGTREARQGKARQLGFYNAVRLQLTDPLKLVVGARVSWFRTDWDTVTTGATPSTSATHSRENAKVNPYAGLIYALSPQWSAYVSYADIFKPQAEQNQAGELLKPMVGANYEAGLKGELMDGKVNASFALFRVDQKNRAQEDFSTSPTCRSDYYCYTDTGEVRSQGLDAEVSGEVARHWNVFAGYTFNQTKYLKDVTSEGLAFNSYTPRHLFRLWTTYQLPGELNAFTLGGGVNAQSGSYRQIGAVRADNGGRAVWNALVKYQINRNWTAALNVNNVFDKRYYGSVTALVNGSYYGDPRNVMLTLRGAF</sequence>
<evidence type="ECO:0000256" key="6">
    <source>
        <dbReference type="ARBA" id="ARBA00022692"/>
    </source>
</evidence>
<dbReference type="NCBIfam" id="TIGR01783">
    <property type="entry name" value="TonB-siderophor"/>
    <property type="match status" value="1"/>
</dbReference>
<dbReference type="Gene3D" id="2.40.170.20">
    <property type="entry name" value="TonB-dependent receptor, beta-barrel domain"/>
    <property type="match status" value="1"/>
</dbReference>
<dbReference type="PROSITE" id="PS52016">
    <property type="entry name" value="TONB_DEPENDENT_REC_3"/>
    <property type="match status" value="1"/>
</dbReference>
<keyword evidence="10 16" id="KW-0798">TonB box</keyword>
<gene>
    <name evidence="19" type="ORF">SAMN05192589_10166</name>
</gene>
<keyword evidence="5" id="KW-0410">Iron transport</keyword>
<comment type="subcellular location">
    <subcellularLocation>
        <location evidence="1 14">Cell outer membrane</location>
        <topology evidence="1 14">Multi-pass membrane protein</topology>
    </subcellularLocation>
</comment>
<dbReference type="SMART" id="SM00965">
    <property type="entry name" value="STN"/>
    <property type="match status" value="1"/>
</dbReference>
<keyword evidence="3 14" id="KW-0813">Transport</keyword>
<dbReference type="SUPFAM" id="SSF56935">
    <property type="entry name" value="Porins"/>
    <property type="match status" value="1"/>
</dbReference>
<dbReference type="PANTHER" id="PTHR32552">
    <property type="entry name" value="FERRICHROME IRON RECEPTOR-RELATED"/>
    <property type="match status" value="1"/>
</dbReference>
<dbReference type="GO" id="GO:0015344">
    <property type="term" value="F:siderophore uptake transmembrane transporter activity"/>
    <property type="evidence" value="ECO:0007669"/>
    <property type="project" value="TreeGrafter"/>
</dbReference>
<dbReference type="PANTHER" id="PTHR32552:SF74">
    <property type="entry name" value="HYDROXAMATE SIDEROPHORE RECEPTOR FHUE"/>
    <property type="match status" value="1"/>
</dbReference>
<evidence type="ECO:0000256" key="13">
    <source>
        <dbReference type="ARBA" id="ARBA00023237"/>
    </source>
</evidence>
<dbReference type="Pfam" id="PF07715">
    <property type="entry name" value="Plug"/>
    <property type="match status" value="1"/>
</dbReference>
<evidence type="ECO:0000256" key="17">
    <source>
        <dbReference type="SAM" id="SignalP"/>
    </source>
</evidence>
<dbReference type="RefSeq" id="WP_092739194.1">
    <property type="nucleotide sequence ID" value="NZ_FMZC01000001.1"/>
</dbReference>
<dbReference type="AlphaFoldDB" id="A0A1G6I412"/>
<dbReference type="InterPro" id="IPR010105">
    <property type="entry name" value="TonB_sidphr_rcpt"/>
</dbReference>
<protein>
    <submittedName>
        <fullName evidence="19">Outer-membrane receptor for ferric coprogen and ferric-rhodotorulic acid</fullName>
    </submittedName>
</protein>
<dbReference type="CDD" id="cd01347">
    <property type="entry name" value="ligand_gated_channel"/>
    <property type="match status" value="1"/>
</dbReference>
<dbReference type="Gene3D" id="2.170.130.10">
    <property type="entry name" value="TonB-dependent receptor, plug domain"/>
    <property type="match status" value="1"/>
</dbReference>
<keyword evidence="20" id="KW-1185">Reference proteome</keyword>
<dbReference type="GO" id="GO:0015891">
    <property type="term" value="P:siderophore transport"/>
    <property type="evidence" value="ECO:0007669"/>
    <property type="project" value="InterPro"/>
</dbReference>
<keyword evidence="11 14" id="KW-0472">Membrane</keyword>
<keyword evidence="9" id="KW-0406">Ion transport</keyword>
<dbReference type="Gene3D" id="3.55.50.30">
    <property type="match status" value="1"/>
</dbReference>
<feature type="short sequence motif" description="TonB C-terminal box" evidence="15">
    <location>
        <begin position="797"/>
        <end position="814"/>
    </location>
</feature>
<organism evidence="19 20">
    <name type="scientific">Paracidovorax valerianellae</name>
    <dbReference type="NCBI Taxonomy" id="187868"/>
    <lineage>
        <taxon>Bacteria</taxon>
        <taxon>Pseudomonadati</taxon>
        <taxon>Pseudomonadota</taxon>
        <taxon>Betaproteobacteria</taxon>
        <taxon>Burkholderiales</taxon>
        <taxon>Comamonadaceae</taxon>
        <taxon>Paracidovorax</taxon>
    </lineage>
</organism>
<evidence type="ECO:0000256" key="12">
    <source>
        <dbReference type="ARBA" id="ARBA00023170"/>
    </source>
</evidence>
<evidence type="ECO:0000256" key="16">
    <source>
        <dbReference type="RuleBase" id="RU003357"/>
    </source>
</evidence>
<keyword evidence="6 14" id="KW-0812">Transmembrane</keyword>
<evidence type="ECO:0000256" key="7">
    <source>
        <dbReference type="ARBA" id="ARBA00022729"/>
    </source>
</evidence>
<dbReference type="EMBL" id="FMZC01000001">
    <property type="protein sequence ID" value="SDC01282.1"/>
    <property type="molecule type" value="Genomic_DNA"/>
</dbReference>
<dbReference type="STRING" id="187868.SAMN05192589_10166"/>
<dbReference type="PROSITE" id="PS01156">
    <property type="entry name" value="TONB_DEPENDENT_REC_2"/>
    <property type="match status" value="1"/>
</dbReference>
<evidence type="ECO:0000256" key="2">
    <source>
        <dbReference type="ARBA" id="ARBA00009810"/>
    </source>
</evidence>
<name>A0A1G6I412_9BURK</name>
<evidence type="ECO:0000256" key="5">
    <source>
        <dbReference type="ARBA" id="ARBA00022496"/>
    </source>
</evidence>